<accession>F2PH84</accession>
<sequence>MSPVFWRRRTLRRAASSAPAAPGTGSATAARLWKSLSERLCSEKTALSSAASRGWCFRSRGCRSGSPETRARQRATRARKLSRRAILRTDRSQQDRHRRILRYRDRGFKRKKNKRQGGGFMYEASVSPPAPPASLELEAPATRTHKNERDKTRQRARGEGRVSPWLFRVANSLAKEEPPAQLFAFGRWTSEPISLPPVGRPA</sequence>
<dbReference type="EMBL" id="DS995718">
    <property type="protein sequence ID" value="EGE01252.1"/>
    <property type="molecule type" value="Genomic_DNA"/>
</dbReference>
<evidence type="ECO:0000256" key="1">
    <source>
        <dbReference type="SAM" id="MobiDB-lite"/>
    </source>
</evidence>
<dbReference type="HOGENOM" id="CLU_1355523_0_0_1"/>
<feature type="region of interest" description="Disordered" evidence="1">
    <location>
        <begin position="108"/>
        <end position="160"/>
    </location>
</feature>
<feature type="compositionally biased region" description="Basic residues" evidence="1">
    <location>
        <begin position="72"/>
        <end position="82"/>
    </location>
</feature>
<dbReference type="AlphaFoldDB" id="F2PH84"/>
<gene>
    <name evidence="2" type="ORF">TEQG_00305</name>
</gene>
<proteinExistence type="predicted"/>
<evidence type="ECO:0000313" key="3">
    <source>
        <dbReference type="Proteomes" id="UP000009169"/>
    </source>
</evidence>
<reference evidence="3" key="1">
    <citation type="journal article" date="2012" name="MBio">
        <title>Comparative genome analysis of Trichophyton rubrum and related dermatophytes reveals candidate genes involved in infection.</title>
        <authorList>
            <person name="Martinez D.A."/>
            <person name="Oliver B.G."/>
            <person name="Graeser Y."/>
            <person name="Goldberg J.M."/>
            <person name="Li W."/>
            <person name="Martinez-Rossi N.M."/>
            <person name="Monod M."/>
            <person name="Shelest E."/>
            <person name="Barton R.C."/>
            <person name="Birch E."/>
            <person name="Brakhage A.A."/>
            <person name="Chen Z."/>
            <person name="Gurr S.J."/>
            <person name="Heiman D."/>
            <person name="Heitman J."/>
            <person name="Kosti I."/>
            <person name="Rossi A."/>
            <person name="Saif S."/>
            <person name="Samalova M."/>
            <person name="Saunders C.W."/>
            <person name="Shea T."/>
            <person name="Summerbell R.C."/>
            <person name="Xu J."/>
            <person name="Young S."/>
            <person name="Zeng Q."/>
            <person name="Birren B.W."/>
            <person name="Cuomo C.A."/>
            <person name="White T.C."/>
        </authorList>
    </citation>
    <scope>NUCLEOTIDE SEQUENCE [LARGE SCALE GENOMIC DNA]</scope>
    <source>
        <strain evidence="3">ATCC MYA-4606 / CBS 127.97</strain>
    </source>
</reference>
<keyword evidence="3" id="KW-1185">Reference proteome</keyword>
<organism evidence="2 3">
    <name type="scientific">Trichophyton equinum (strain ATCC MYA-4606 / CBS 127.97)</name>
    <name type="common">Horse ringworm fungus</name>
    <dbReference type="NCBI Taxonomy" id="559882"/>
    <lineage>
        <taxon>Eukaryota</taxon>
        <taxon>Fungi</taxon>
        <taxon>Dikarya</taxon>
        <taxon>Ascomycota</taxon>
        <taxon>Pezizomycotina</taxon>
        <taxon>Eurotiomycetes</taxon>
        <taxon>Eurotiomycetidae</taxon>
        <taxon>Onygenales</taxon>
        <taxon>Arthrodermataceae</taxon>
        <taxon>Trichophyton</taxon>
    </lineage>
</organism>
<feature type="region of interest" description="Disordered" evidence="1">
    <location>
        <begin position="61"/>
        <end position="82"/>
    </location>
</feature>
<feature type="compositionally biased region" description="Low complexity" evidence="1">
    <location>
        <begin position="123"/>
        <end position="141"/>
    </location>
</feature>
<dbReference type="Proteomes" id="UP000009169">
    <property type="component" value="Unassembled WGS sequence"/>
</dbReference>
<evidence type="ECO:0000313" key="2">
    <source>
        <dbReference type="EMBL" id="EGE01252.1"/>
    </source>
</evidence>
<feature type="compositionally biased region" description="Basic and acidic residues" evidence="1">
    <location>
        <begin position="145"/>
        <end position="160"/>
    </location>
</feature>
<protein>
    <submittedName>
        <fullName evidence="2">Uncharacterized protein</fullName>
    </submittedName>
</protein>
<name>F2PH84_TRIEC</name>
<dbReference type="VEuPathDB" id="FungiDB:TEQG_00305"/>